<dbReference type="CDD" id="cd17502">
    <property type="entry name" value="MFS_Azr1_MDR_like"/>
    <property type="match status" value="1"/>
</dbReference>
<dbReference type="InterPro" id="IPR036259">
    <property type="entry name" value="MFS_trans_sf"/>
</dbReference>
<dbReference type="Proteomes" id="UP000799441">
    <property type="component" value="Unassembled WGS sequence"/>
</dbReference>
<keyword evidence="7" id="KW-0732">Signal</keyword>
<accession>A0A9P4Q4C0</accession>
<evidence type="ECO:0000313" key="9">
    <source>
        <dbReference type="EMBL" id="KAF2717802.1"/>
    </source>
</evidence>
<comment type="similarity">
    <text evidence="2">Belongs to the major facilitator superfamily. TCR/Tet family.</text>
</comment>
<feature type="transmembrane region" description="Helical" evidence="6">
    <location>
        <begin position="90"/>
        <end position="111"/>
    </location>
</feature>
<feature type="transmembrane region" description="Helical" evidence="6">
    <location>
        <begin position="194"/>
        <end position="215"/>
    </location>
</feature>
<dbReference type="FunFam" id="1.20.1250.20:FF:000196">
    <property type="entry name" value="MFS toxin efflux pump (AflT)"/>
    <property type="match status" value="1"/>
</dbReference>
<evidence type="ECO:0000259" key="8">
    <source>
        <dbReference type="PROSITE" id="PS50850"/>
    </source>
</evidence>
<keyword evidence="3 6" id="KW-0812">Transmembrane</keyword>
<feature type="transmembrane region" description="Helical" evidence="6">
    <location>
        <begin position="227"/>
        <end position="247"/>
    </location>
</feature>
<evidence type="ECO:0000256" key="7">
    <source>
        <dbReference type="SAM" id="SignalP"/>
    </source>
</evidence>
<sequence>MSSITLVGFLMLLDSSIVSTAVPKITSEFHSLDDVGWYGTSYLLASCALQPLSGKFYSLFNNKGTFLSFFAIFEVGSALSGAAQSSNMLIIGRAVSGIGASGLLNGAYTIIHAGTVPKKSPGLIGIIMAISSFGLLCGPLIGGALTQHASWRWCFYINLPCGAFVATALLLISLPDHSGKVVKLYTPISLLRELDIVGFTVFAGFSIMLLLALNWGGTSYGWNSSVIIGLFCGAGAALIVFVIWEAYKGADAMIPLYLVARRVVWTSCINYWFFTGCAMVITYFLPIYFQAVRGASPTMSGVDLLPSILPAMIFAGLTGGLVGRLGYYLPFGVTSGVLLTIANGLLSMLMPTTPTARWIGFQILHGVGRGLGLQIPLLAVQHNCAKNELSVLTALVVFSQQFGGSVFLSLAQVIFSSELRRSLTIHAPTANASAIIATGATSIRKIVPAASLPGVLLSYSNAVDQVMYLATGAAGGALIFALGMGWTDIRKKPPVKVPVKDERPEAIIAEDKASGSMV</sequence>
<evidence type="ECO:0000256" key="2">
    <source>
        <dbReference type="ARBA" id="ARBA00007520"/>
    </source>
</evidence>
<evidence type="ECO:0000256" key="5">
    <source>
        <dbReference type="ARBA" id="ARBA00023136"/>
    </source>
</evidence>
<evidence type="ECO:0000256" key="1">
    <source>
        <dbReference type="ARBA" id="ARBA00004141"/>
    </source>
</evidence>
<feature type="chain" id="PRO_5040174964" evidence="7">
    <location>
        <begin position="21"/>
        <end position="518"/>
    </location>
</feature>
<evidence type="ECO:0000313" key="10">
    <source>
        <dbReference type="Proteomes" id="UP000799441"/>
    </source>
</evidence>
<dbReference type="OrthoDB" id="10021397at2759"/>
<keyword evidence="10" id="KW-1185">Reference proteome</keyword>
<feature type="transmembrane region" description="Helical" evidence="6">
    <location>
        <begin position="304"/>
        <end position="322"/>
    </location>
</feature>
<reference evidence="9" key="1">
    <citation type="journal article" date="2020" name="Stud. Mycol.">
        <title>101 Dothideomycetes genomes: a test case for predicting lifestyles and emergence of pathogens.</title>
        <authorList>
            <person name="Haridas S."/>
            <person name="Albert R."/>
            <person name="Binder M."/>
            <person name="Bloem J."/>
            <person name="Labutti K."/>
            <person name="Salamov A."/>
            <person name="Andreopoulos B."/>
            <person name="Baker S."/>
            <person name="Barry K."/>
            <person name="Bills G."/>
            <person name="Bluhm B."/>
            <person name="Cannon C."/>
            <person name="Castanera R."/>
            <person name="Culley D."/>
            <person name="Daum C."/>
            <person name="Ezra D."/>
            <person name="Gonzalez J."/>
            <person name="Henrissat B."/>
            <person name="Kuo A."/>
            <person name="Liang C."/>
            <person name="Lipzen A."/>
            <person name="Lutzoni F."/>
            <person name="Magnuson J."/>
            <person name="Mondo S."/>
            <person name="Nolan M."/>
            <person name="Ohm R."/>
            <person name="Pangilinan J."/>
            <person name="Park H.-J."/>
            <person name="Ramirez L."/>
            <person name="Alfaro M."/>
            <person name="Sun H."/>
            <person name="Tritt A."/>
            <person name="Yoshinaga Y."/>
            <person name="Zwiers L.-H."/>
            <person name="Turgeon B."/>
            <person name="Goodwin S."/>
            <person name="Spatafora J."/>
            <person name="Crous P."/>
            <person name="Grigoriev I."/>
        </authorList>
    </citation>
    <scope>NUCLEOTIDE SEQUENCE</scope>
    <source>
        <strain evidence="9">CBS 116435</strain>
    </source>
</reference>
<organism evidence="9 10">
    <name type="scientific">Polychaeton citri CBS 116435</name>
    <dbReference type="NCBI Taxonomy" id="1314669"/>
    <lineage>
        <taxon>Eukaryota</taxon>
        <taxon>Fungi</taxon>
        <taxon>Dikarya</taxon>
        <taxon>Ascomycota</taxon>
        <taxon>Pezizomycotina</taxon>
        <taxon>Dothideomycetes</taxon>
        <taxon>Dothideomycetidae</taxon>
        <taxon>Capnodiales</taxon>
        <taxon>Capnodiaceae</taxon>
        <taxon>Polychaeton</taxon>
    </lineage>
</organism>
<dbReference type="AlphaFoldDB" id="A0A9P4Q4C0"/>
<evidence type="ECO:0000256" key="4">
    <source>
        <dbReference type="ARBA" id="ARBA00022989"/>
    </source>
</evidence>
<dbReference type="SUPFAM" id="SSF103473">
    <property type="entry name" value="MFS general substrate transporter"/>
    <property type="match status" value="2"/>
</dbReference>
<dbReference type="PANTHER" id="PTHR23501:SF193">
    <property type="entry name" value="MULTIDRUG TRANSPORTER, PUTATIVE (AFU_ORTHOLOGUE AFUA_8G00940)-RELATED"/>
    <property type="match status" value="1"/>
</dbReference>
<feature type="domain" description="Major facilitator superfamily (MFS) profile" evidence="8">
    <location>
        <begin position="1"/>
        <end position="488"/>
    </location>
</feature>
<dbReference type="PROSITE" id="PS50850">
    <property type="entry name" value="MFS"/>
    <property type="match status" value="1"/>
</dbReference>
<proteinExistence type="inferred from homology"/>
<feature type="transmembrane region" description="Helical" evidence="6">
    <location>
        <begin position="391"/>
        <end position="415"/>
    </location>
</feature>
<feature type="transmembrane region" description="Helical" evidence="6">
    <location>
        <begin position="123"/>
        <end position="143"/>
    </location>
</feature>
<feature type="transmembrane region" description="Helical" evidence="6">
    <location>
        <begin position="466"/>
        <end position="486"/>
    </location>
</feature>
<feature type="signal peptide" evidence="7">
    <location>
        <begin position="1"/>
        <end position="20"/>
    </location>
</feature>
<protein>
    <submittedName>
        <fullName evidence="9">Efflux pump</fullName>
    </submittedName>
</protein>
<name>A0A9P4Q4C0_9PEZI</name>
<keyword evidence="4 6" id="KW-1133">Transmembrane helix</keyword>
<dbReference type="EMBL" id="MU003836">
    <property type="protein sequence ID" value="KAF2717802.1"/>
    <property type="molecule type" value="Genomic_DNA"/>
</dbReference>
<dbReference type="InterPro" id="IPR011701">
    <property type="entry name" value="MFS"/>
</dbReference>
<gene>
    <name evidence="9" type="ORF">K431DRAFT_341119</name>
</gene>
<dbReference type="Pfam" id="PF07690">
    <property type="entry name" value="MFS_1"/>
    <property type="match status" value="1"/>
</dbReference>
<evidence type="ECO:0000256" key="3">
    <source>
        <dbReference type="ARBA" id="ARBA00022692"/>
    </source>
</evidence>
<dbReference type="Gene3D" id="1.20.1720.10">
    <property type="entry name" value="Multidrug resistance protein D"/>
    <property type="match status" value="1"/>
</dbReference>
<dbReference type="GO" id="GO:0022857">
    <property type="term" value="F:transmembrane transporter activity"/>
    <property type="evidence" value="ECO:0007669"/>
    <property type="project" value="InterPro"/>
</dbReference>
<dbReference type="InterPro" id="IPR020846">
    <property type="entry name" value="MFS_dom"/>
</dbReference>
<evidence type="ECO:0000256" key="6">
    <source>
        <dbReference type="SAM" id="Phobius"/>
    </source>
</evidence>
<feature type="transmembrane region" description="Helical" evidence="6">
    <location>
        <begin position="155"/>
        <end position="174"/>
    </location>
</feature>
<feature type="transmembrane region" description="Helical" evidence="6">
    <location>
        <begin position="66"/>
        <end position="84"/>
    </location>
</feature>
<dbReference type="GO" id="GO:0005886">
    <property type="term" value="C:plasma membrane"/>
    <property type="evidence" value="ECO:0007669"/>
    <property type="project" value="TreeGrafter"/>
</dbReference>
<comment type="subcellular location">
    <subcellularLocation>
        <location evidence="1">Membrane</location>
        <topology evidence="1">Multi-pass membrane protein</topology>
    </subcellularLocation>
</comment>
<feature type="transmembrane region" description="Helical" evidence="6">
    <location>
        <begin position="268"/>
        <end position="289"/>
    </location>
</feature>
<keyword evidence="5 6" id="KW-0472">Membrane</keyword>
<comment type="caution">
    <text evidence="9">The sequence shown here is derived from an EMBL/GenBank/DDBJ whole genome shotgun (WGS) entry which is preliminary data.</text>
</comment>
<dbReference type="PANTHER" id="PTHR23501">
    <property type="entry name" value="MAJOR FACILITATOR SUPERFAMILY"/>
    <property type="match status" value="1"/>
</dbReference>
<feature type="transmembrane region" description="Helical" evidence="6">
    <location>
        <begin position="327"/>
        <end position="346"/>
    </location>
</feature>